<feature type="binding site" evidence="4">
    <location>
        <position position="50"/>
    </location>
    <ligand>
        <name>substrate</name>
    </ligand>
</feature>
<protein>
    <recommendedName>
        <fullName evidence="5">5-formyltetrahydrofolate cyclo-ligase</fullName>
        <ecNumber evidence="5">6.3.3.2</ecNumber>
    </recommendedName>
</protein>
<evidence type="ECO:0000313" key="7">
    <source>
        <dbReference type="Proteomes" id="UP000292209"/>
    </source>
</evidence>
<dbReference type="PANTHER" id="PTHR23407:SF1">
    <property type="entry name" value="5-FORMYLTETRAHYDROFOLATE CYCLO-LIGASE"/>
    <property type="match status" value="1"/>
</dbReference>
<gene>
    <name evidence="6" type="ORF">BC751_0464</name>
</gene>
<keyword evidence="3 4" id="KW-0067">ATP-binding</keyword>
<keyword evidence="2 4" id="KW-0547">Nucleotide-binding</keyword>
<dbReference type="OrthoDB" id="9801938at2"/>
<dbReference type="GO" id="GO:0005524">
    <property type="term" value="F:ATP binding"/>
    <property type="evidence" value="ECO:0007669"/>
    <property type="project" value="UniProtKB-KW"/>
</dbReference>
<name>A0A4Q7P8B4_9BACT</name>
<proteinExistence type="inferred from homology"/>
<dbReference type="NCBIfam" id="TIGR02727">
    <property type="entry name" value="MTHFS_bact"/>
    <property type="match status" value="1"/>
</dbReference>
<evidence type="ECO:0000256" key="4">
    <source>
        <dbReference type="PIRSR" id="PIRSR006806-1"/>
    </source>
</evidence>
<dbReference type="InterPro" id="IPR024185">
    <property type="entry name" value="FTHF_cligase-like_sf"/>
</dbReference>
<dbReference type="GO" id="GO:0035999">
    <property type="term" value="P:tetrahydrofolate interconversion"/>
    <property type="evidence" value="ECO:0007669"/>
    <property type="project" value="TreeGrafter"/>
</dbReference>
<dbReference type="EMBL" id="SGXG01000001">
    <property type="protein sequence ID" value="RZS94952.1"/>
    <property type="molecule type" value="Genomic_DNA"/>
</dbReference>
<evidence type="ECO:0000256" key="2">
    <source>
        <dbReference type="ARBA" id="ARBA00022741"/>
    </source>
</evidence>
<comment type="similarity">
    <text evidence="1 5">Belongs to the 5-formyltetrahydrofolate cyclo-ligase family.</text>
</comment>
<dbReference type="GO" id="GO:0009396">
    <property type="term" value="P:folic acid-containing compound biosynthetic process"/>
    <property type="evidence" value="ECO:0007669"/>
    <property type="project" value="TreeGrafter"/>
</dbReference>
<dbReference type="InterPro" id="IPR037171">
    <property type="entry name" value="NagB/RpiA_transferase-like"/>
</dbReference>
<evidence type="ECO:0000256" key="5">
    <source>
        <dbReference type="RuleBase" id="RU361279"/>
    </source>
</evidence>
<sequence>MDKESIRTAFKEKRRGLSKEEIRLLSGKISDNLLRYLEEHAAIKHIHLFLPIDRLHEVDTFPLYYTLQKKGYKLYTSTVNKEDDNLDTLEISNVAHFESDPWGIPVPVNARLVDPDKIQMVLIPLLAYDRRGFRLGYGKGYYDKYLANLKRDVLKLGLSFFGPVDFIPEESHDVPLDYCITPEGVLKF</sequence>
<dbReference type="Gene3D" id="3.40.50.10420">
    <property type="entry name" value="NagB/RpiA/CoA transferase-like"/>
    <property type="match status" value="1"/>
</dbReference>
<feature type="binding site" evidence="4">
    <location>
        <begin position="134"/>
        <end position="142"/>
    </location>
    <ligand>
        <name>ATP</name>
        <dbReference type="ChEBI" id="CHEBI:30616"/>
    </ligand>
</feature>
<keyword evidence="5" id="KW-0460">Magnesium</keyword>
<dbReference type="InterPro" id="IPR002698">
    <property type="entry name" value="FTHF_cligase"/>
</dbReference>
<keyword evidence="7" id="KW-1185">Reference proteome</keyword>
<dbReference type="EC" id="6.3.3.2" evidence="5"/>
<feature type="binding site" evidence="4">
    <location>
        <position position="57"/>
    </location>
    <ligand>
        <name>substrate</name>
    </ligand>
</feature>
<evidence type="ECO:0000313" key="6">
    <source>
        <dbReference type="EMBL" id="RZS94952.1"/>
    </source>
</evidence>
<dbReference type="GO" id="GO:0030272">
    <property type="term" value="F:5-formyltetrahydrofolate cyclo-ligase activity"/>
    <property type="evidence" value="ECO:0007669"/>
    <property type="project" value="UniProtKB-EC"/>
</dbReference>
<comment type="caution">
    <text evidence="6">The sequence shown here is derived from an EMBL/GenBank/DDBJ whole genome shotgun (WGS) entry which is preliminary data.</text>
</comment>
<organism evidence="6 7">
    <name type="scientific">Cecembia calidifontis</name>
    <dbReference type="NCBI Taxonomy" id="1187080"/>
    <lineage>
        <taxon>Bacteria</taxon>
        <taxon>Pseudomonadati</taxon>
        <taxon>Bacteroidota</taxon>
        <taxon>Cytophagia</taxon>
        <taxon>Cytophagales</taxon>
        <taxon>Cyclobacteriaceae</taxon>
        <taxon>Cecembia</taxon>
    </lineage>
</organism>
<feature type="binding site" evidence="4">
    <location>
        <begin position="3"/>
        <end position="7"/>
    </location>
    <ligand>
        <name>ATP</name>
        <dbReference type="ChEBI" id="CHEBI:30616"/>
    </ligand>
</feature>
<comment type="cofactor">
    <cofactor evidence="5">
        <name>Mg(2+)</name>
        <dbReference type="ChEBI" id="CHEBI:18420"/>
    </cofactor>
</comment>
<dbReference type="GO" id="GO:0046872">
    <property type="term" value="F:metal ion binding"/>
    <property type="evidence" value="ECO:0007669"/>
    <property type="project" value="UniProtKB-KW"/>
</dbReference>
<dbReference type="PANTHER" id="PTHR23407">
    <property type="entry name" value="ATPASE INHIBITOR/5-FORMYLTETRAHYDROFOLATE CYCLO-LIGASE"/>
    <property type="match status" value="1"/>
</dbReference>
<dbReference type="RefSeq" id="WP_130274129.1">
    <property type="nucleotide sequence ID" value="NZ_SGXG01000001.1"/>
</dbReference>
<dbReference type="Pfam" id="PF01812">
    <property type="entry name" value="5-FTHF_cyc-lig"/>
    <property type="match status" value="1"/>
</dbReference>
<accession>A0A4Q7P8B4</accession>
<dbReference type="PIRSF" id="PIRSF006806">
    <property type="entry name" value="FTHF_cligase"/>
    <property type="match status" value="1"/>
</dbReference>
<evidence type="ECO:0000256" key="3">
    <source>
        <dbReference type="ARBA" id="ARBA00022840"/>
    </source>
</evidence>
<keyword evidence="5" id="KW-0479">Metal-binding</keyword>
<dbReference type="Proteomes" id="UP000292209">
    <property type="component" value="Unassembled WGS sequence"/>
</dbReference>
<evidence type="ECO:0000256" key="1">
    <source>
        <dbReference type="ARBA" id="ARBA00010638"/>
    </source>
</evidence>
<reference evidence="6 7" key="1">
    <citation type="submission" date="2019-02" db="EMBL/GenBank/DDBJ databases">
        <title>Genomic Encyclopedia of Archaeal and Bacterial Type Strains, Phase II (KMG-II): from individual species to whole genera.</title>
        <authorList>
            <person name="Goeker M."/>
        </authorList>
    </citation>
    <scope>NUCLEOTIDE SEQUENCE [LARGE SCALE GENOMIC DNA]</scope>
    <source>
        <strain evidence="6 7">DSM 21411</strain>
    </source>
</reference>
<dbReference type="SUPFAM" id="SSF100950">
    <property type="entry name" value="NagB/RpiA/CoA transferase-like"/>
    <property type="match status" value="1"/>
</dbReference>
<keyword evidence="6" id="KW-0436">Ligase</keyword>
<dbReference type="AlphaFoldDB" id="A0A4Q7P8B4"/>
<comment type="catalytic activity">
    <reaction evidence="5">
        <text>(6S)-5-formyl-5,6,7,8-tetrahydrofolate + ATP = (6R)-5,10-methenyltetrahydrofolate + ADP + phosphate</text>
        <dbReference type="Rhea" id="RHEA:10488"/>
        <dbReference type="ChEBI" id="CHEBI:30616"/>
        <dbReference type="ChEBI" id="CHEBI:43474"/>
        <dbReference type="ChEBI" id="CHEBI:57455"/>
        <dbReference type="ChEBI" id="CHEBI:57457"/>
        <dbReference type="ChEBI" id="CHEBI:456216"/>
        <dbReference type="EC" id="6.3.3.2"/>
    </reaction>
</comment>